<reference evidence="3" key="1">
    <citation type="journal article" date="2019" name="Int. J. Syst. Evol. Microbiol.">
        <title>The Global Catalogue of Microorganisms (GCM) 10K type strain sequencing project: providing services to taxonomists for standard genome sequencing and annotation.</title>
        <authorList>
            <consortium name="The Broad Institute Genomics Platform"/>
            <consortium name="The Broad Institute Genome Sequencing Center for Infectious Disease"/>
            <person name="Wu L."/>
            <person name="Ma J."/>
        </authorList>
    </citation>
    <scope>NUCLEOTIDE SEQUENCE [LARGE SCALE GENOMIC DNA]</scope>
    <source>
        <strain evidence="3">CCM 7282</strain>
    </source>
</reference>
<sequence length="190" mass="21723">MKWILIGLIVLTIIVIGLLFMKISLRFHLKILPEDKRLTLVAYFGFLPVFRRQIDFSRIVENEEEWAKVEKKAEEIWKDKVSEGKAKRSLSFSQVMELGSVITVHKMDSIMRVGTGMASTTGSLAGGLMALGALLEQLLDQLFIIKKPAKFRVEPSFQMPCFHVLADGIFSFRLGKAIYVWLRYVNRKAE</sequence>
<keyword evidence="1" id="KW-1133">Transmembrane helix</keyword>
<feature type="transmembrane region" description="Helical" evidence="1">
    <location>
        <begin position="6"/>
        <end position="27"/>
    </location>
</feature>
<protein>
    <recommendedName>
        <fullName evidence="4">DUF2953 domain-containing protein</fullName>
    </recommendedName>
</protein>
<accession>A0ABQ1PAC6</accession>
<name>A0ABQ1PAC6_9BACI</name>
<organism evidence="2 3">
    <name type="scientific">Thalassobacillus devorans</name>
    <dbReference type="NCBI Taxonomy" id="279813"/>
    <lineage>
        <taxon>Bacteria</taxon>
        <taxon>Bacillati</taxon>
        <taxon>Bacillota</taxon>
        <taxon>Bacilli</taxon>
        <taxon>Bacillales</taxon>
        <taxon>Bacillaceae</taxon>
        <taxon>Thalassobacillus</taxon>
    </lineage>
</organism>
<dbReference type="RefSeq" id="WP_062447339.1">
    <property type="nucleotide sequence ID" value="NZ_BMCJ01000004.1"/>
</dbReference>
<evidence type="ECO:0000313" key="2">
    <source>
        <dbReference type="EMBL" id="GGC93835.1"/>
    </source>
</evidence>
<dbReference type="EMBL" id="BMCJ01000004">
    <property type="protein sequence ID" value="GGC93835.1"/>
    <property type="molecule type" value="Genomic_DNA"/>
</dbReference>
<keyword evidence="1" id="KW-0472">Membrane</keyword>
<dbReference type="Proteomes" id="UP000619534">
    <property type="component" value="Unassembled WGS sequence"/>
</dbReference>
<evidence type="ECO:0000313" key="3">
    <source>
        <dbReference type="Proteomes" id="UP000619534"/>
    </source>
</evidence>
<gene>
    <name evidence="2" type="ORF">GCM10007216_25740</name>
</gene>
<dbReference type="Pfam" id="PF11167">
    <property type="entry name" value="DUF2953"/>
    <property type="match status" value="1"/>
</dbReference>
<keyword evidence="1" id="KW-0812">Transmembrane</keyword>
<proteinExistence type="predicted"/>
<comment type="caution">
    <text evidence="2">The sequence shown here is derived from an EMBL/GenBank/DDBJ whole genome shotgun (WGS) entry which is preliminary data.</text>
</comment>
<evidence type="ECO:0008006" key="4">
    <source>
        <dbReference type="Google" id="ProtNLM"/>
    </source>
</evidence>
<dbReference type="InterPro" id="IPR021338">
    <property type="entry name" value="DUF2953"/>
</dbReference>
<evidence type="ECO:0000256" key="1">
    <source>
        <dbReference type="SAM" id="Phobius"/>
    </source>
</evidence>
<keyword evidence="3" id="KW-1185">Reference proteome</keyword>